<reference evidence="1" key="1">
    <citation type="journal article" date="2021" name="New Phytol.">
        <title>Evolutionary innovations through gain and loss of genes in the ectomycorrhizal Boletales.</title>
        <authorList>
            <person name="Wu G."/>
            <person name="Miyauchi S."/>
            <person name="Morin E."/>
            <person name="Kuo A."/>
            <person name="Drula E."/>
            <person name="Varga T."/>
            <person name="Kohler A."/>
            <person name="Feng B."/>
            <person name="Cao Y."/>
            <person name="Lipzen A."/>
            <person name="Daum C."/>
            <person name="Hundley H."/>
            <person name="Pangilinan J."/>
            <person name="Johnson J."/>
            <person name="Barry K."/>
            <person name="LaButti K."/>
            <person name="Ng V."/>
            <person name="Ahrendt S."/>
            <person name="Min B."/>
            <person name="Choi I.G."/>
            <person name="Park H."/>
            <person name="Plett J.M."/>
            <person name="Magnuson J."/>
            <person name="Spatafora J.W."/>
            <person name="Nagy L.G."/>
            <person name="Henrissat B."/>
            <person name="Grigoriev I.V."/>
            <person name="Yang Z.L."/>
            <person name="Xu J."/>
            <person name="Martin F.M."/>
        </authorList>
    </citation>
    <scope>NUCLEOTIDE SEQUENCE</scope>
    <source>
        <strain evidence="1">ATCC 28755</strain>
    </source>
</reference>
<keyword evidence="2" id="KW-1185">Reference proteome</keyword>
<accession>A0ACB7ZX18</accession>
<evidence type="ECO:0000313" key="2">
    <source>
        <dbReference type="Proteomes" id="UP000790377"/>
    </source>
</evidence>
<sequence>MSATEQSESASAPLDLGASSHEQMDEAVLSFLDLLFVGRSSDDLSLIDLARILSLVSVYSESLLDNKYGSARRAEELLKNRPHLQQAIREAFGARSFEKVRNMRMLWSSKAKALEPRQTEPSVNQVADLHKSFNRPYHGAAVDGFYEYLTKCNKMFSANNPSAYYAKFCSIVQSSGTGKSRLMTELRKKGVVVLYMNLRPIRDNGFPERDEIPSRILTEGLPKTAAEYTAQCCAFFTALFNTLRSDFNKSGSDSDVTQAVNKWNEDMCDMGSEARRRFFDRVDAKYQEGFSIITKKMAKPEDEVLVKDATDKMGGLKLADDSNKADKAPILEGGPGMVEEYQSMLRSLRGLFANNDHHPKLIIAFDEAHPLIVKQDHYRPSHILCRIINGYSRQSQMDAAVWAVFASTTSKVADFSAPQVIYDSLRVAEGGQLLFPPFTHLGWDQNADGLRAISANAVATFDHIIGFGRPLWSSLKEVERGGAGGIVATATVKLCKDNQFKPGDMDQALAVLSQRFGLDVCFGHPDSVSYLEKAVASHLRICIGTTEDRMWKFTSYPSEPFLSCVAANLLHTTAWALPSVLGILTEKVDSGMFKVGQGGELASRLLWLLAKDKYVREKLHPGTTSPYVQQPHANRGIWDVDFIDCQKVPIIPFLEYLFGEKFSAAMLPSNPLEQAANAFENAHINFSHWVTMEEDISPPKKGQKAKSKKRAKIGRKAKQVVDTKAEVGQQRYCANWALRHWLRTSAVQCCHGQPAIDKMIPIFFDPAKTNLDGHGKNKMSNKTKQNSDGDDGSYMSHLFISDKAGENDSRSDLNYIQRHKILTESDPKSKLPYICVLVDLGVERDDFKATYNKTSDCLRIYATRGTLLSAPFLKECPEMANALKHLVMRQHSPVYEEPFAKRLQAQVEFGTTALDRNMDWEAGQVVPQP</sequence>
<gene>
    <name evidence="1" type="ORF">BJ138DRAFT_1130306</name>
</gene>
<dbReference type="EMBL" id="MU268126">
    <property type="protein sequence ID" value="KAH7905770.1"/>
    <property type="molecule type" value="Genomic_DNA"/>
</dbReference>
<proteinExistence type="predicted"/>
<name>A0ACB7ZX18_9AGAM</name>
<organism evidence="1 2">
    <name type="scientific">Hygrophoropsis aurantiaca</name>
    <dbReference type="NCBI Taxonomy" id="72124"/>
    <lineage>
        <taxon>Eukaryota</taxon>
        <taxon>Fungi</taxon>
        <taxon>Dikarya</taxon>
        <taxon>Basidiomycota</taxon>
        <taxon>Agaricomycotina</taxon>
        <taxon>Agaricomycetes</taxon>
        <taxon>Agaricomycetidae</taxon>
        <taxon>Boletales</taxon>
        <taxon>Coniophorineae</taxon>
        <taxon>Hygrophoropsidaceae</taxon>
        <taxon>Hygrophoropsis</taxon>
    </lineage>
</organism>
<dbReference type="Proteomes" id="UP000790377">
    <property type="component" value="Unassembled WGS sequence"/>
</dbReference>
<comment type="caution">
    <text evidence="1">The sequence shown here is derived from an EMBL/GenBank/DDBJ whole genome shotgun (WGS) entry which is preliminary data.</text>
</comment>
<evidence type="ECO:0000313" key="1">
    <source>
        <dbReference type="EMBL" id="KAH7905770.1"/>
    </source>
</evidence>
<protein>
    <submittedName>
        <fullName evidence="1">Uncharacterized protein</fullName>
    </submittedName>
</protein>